<gene>
    <name evidence="3" type="ORF">CLLU_26480</name>
</gene>
<feature type="transmembrane region" description="Helical" evidence="1">
    <location>
        <begin position="107"/>
        <end position="125"/>
    </location>
</feature>
<dbReference type="AlphaFoldDB" id="A0A2T0BI45"/>
<proteinExistence type="predicted"/>
<keyword evidence="1" id="KW-0812">Transmembrane</keyword>
<feature type="transmembrane region" description="Helical" evidence="1">
    <location>
        <begin position="12"/>
        <end position="33"/>
    </location>
</feature>
<accession>A0A2T0BI45</accession>
<feature type="transmembrane region" description="Helical" evidence="1">
    <location>
        <begin position="82"/>
        <end position="101"/>
    </location>
</feature>
<feature type="transmembrane region" description="Helical" evidence="1">
    <location>
        <begin position="198"/>
        <end position="216"/>
    </location>
</feature>
<keyword evidence="3" id="KW-0378">Hydrolase</keyword>
<feature type="transmembrane region" description="Helical" evidence="1">
    <location>
        <begin position="175"/>
        <end position="191"/>
    </location>
</feature>
<feature type="transmembrane region" description="Helical" evidence="1">
    <location>
        <begin position="39"/>
        <end position="61"/>
    </location>
</feature>
<feature type="domain" description="CAAX prenyl protease 2/Lysostaphin resistance protein A-like" evidence="2">
    <location>
        <begin position="112"/>
        <end position="209"/>
    </location>
</feature>
<feature type="transmembrane region" description="Helical" evidence="1">
    <location>
        <begin position="146"/>
        <end position="163"/>
    </location>
</feature>
<dbReference type="GO" id="GO:0004175">
    <property type="term" value="F:endopeptidase activity"/>
    <property type="evidence" value="ECO:0007669"/>
    <property type="project" value="UniProtKB-ARBA"/>
</dbReference>
<evidence type="ECO:0000313" key="4">
    <source>
        <dbReference type="Proteomes" id="UP000237798"/>
    </source>
</evidence>
<sequence length="221" mass="25208">MEHSKIKKNILFFIATLLVTVMIIFSLLIGNVVNKTFSYILTSLVYWCVFCIPLSFYFLGGRKGIKNVYAKHSLPILTINKRILIILAFIPCVGTLFAVFIPKITVIPIQVFGIAFLYALINGTVEELFWRGVFVSTFPNNILRGYILPTLLFGLWHIALYILKDMKYQGGFARLIGGAVFMGFLWGFIVYKTKSIKVVTIAHIITNFFAFSGMIYDNWFI</sequence>
<dbReference type="GO" id="GO:0006508">
    <property type="term" value="P:proteolysis"/>
    <property type="evidence" value="ECO:0007669"/>
    <property type="project" value="UniProtKB-KW"/>
</dbReference>
<dbReference type="GO" id="GO:0080120">
    <property type="term" value="P:CAAX-box protein maturation"/>
    <property type="evidence" value="ECO:0007669"/>
    <property type="project" value="UniProtKB-ARBA"/>
</dbReference>
<evidence type="ECO:0000256" key="1">
    <source>
        <dbReference type="SAM" id="Phobius"/>
    </source>
</evidence>
<keyword evidence="1" id="KW-0472">Membrane</keyword>
<dbReference type="Proteomes" id="UP000237798">
    <property type="component" value="Unassembled WGS sequence"/>
</dbReference>
<keyword evidence="1" id="KW-1133">Transmembrane helix</keyword>
<reference evidence="3 4" key="1">
    <citation type="submission" date="2018-03" db="EMBL/GenBank/DDBJ databases">
        <title>Genome sequence of Clostridium luticellarii DSM 29923.</title>
        <authorList>
            <person name="Poehlein A."/>
            <person name="Daniel R."/>
        </authorList>
    </citation>
    <scope>NUCLEOTIDE SEQUENCE [LARGE SCALE GENOMIC DNA]</scope>
    <source>
        <strain evidence="3 4">DSM 29923</strain>
    </source>
</reference>
<evidence type="ECO:0000313" key="3">
    <source>
        <dbReference type="EMBL" id="PRR83517.1"/>
    </source>
</evidence>
<comment type="caution">
    <text evidence="3">The sequence shown here is derived from an EMBL/GenBank/DDBJ whole genome shotgun (WGS) entry which is preliminary data.</text>
</comment>
<dbReference type="InterPro" id="IPR003675">
    <property type="entry name" value="Rce1/LyrA-like_dom"/>
</dbReference>
<evidence type="ECO:0000259" key="2">
    <source>
        <dbReference type="Pfam" id="PF02517"/>
    </source>
</evidence>
<dbReference type="OrthoDB" id="8754470at2"/>
<organism evidence="3 4">
    <name type="scientific">Clostridium luticellarii</name>
    <dbReference type="NCBI Taxonomy" id="1691940"/>
    <lineage>
        <taxon>Bacteria</taxon>
        <taxon>Bacillati</taxon>
        <taxon>Bacillota</taxon>
        <taxon>Clostridia</taxon>
        <taxon>Eubacteriales</taxon>
        <taxon>Clostridiaceae</taxon>
        <taxon>Clostridium</taxon>
    </lineage>
</organism>
<dbReference type="EMBL" id="PVXP01000045">
    <property type="protein sequence ID" value="PRR83517.1"/>
    <property type="molecule type" value="Genomic_DNA"/>
</dbReference>
<dbReference type="RefSeq" id="WP_106010240.1">
    <property type="nucleotide sequence ID" value="NZ_JALCPJ010000038.1"/>
</dbReference>
<dbReference type="Pfam" id="PF02517">
    <property type="entry name" value="Rce1-like"/>
    <property type="match status" value="1"/>
</dbReference>
<protein>
    <submittedName>
        <fullName evidence="3">CAAX amino terminal protease self-immunity</fullName>
    </submittedName>
</protein>
<keyword evidence="3" id="KW-0645">Protease</keyword>
<keyword evidence="4" id="KW-1185">Reference proteome</keyword>
<name>A0A2T0BI45_9CLOT</name>